<evidence type="ECO:0000313" key="7">
    <source>
        <dbReference type="EMBL" id="MDO7019234.1"/>
    </source>
</evidence>
<gene>
    <name evidence="7" type="ORF">Q5M86_00440</name>
</gene>
<name>A0ABT8YVS3_9SPIR</name>
<reference evidence="7" key="1">
    <citation type="submission" date="2023-07" db="EMBL/GenBank/DDBJ databases">
        <title>Mucosal microbiota of week-old chicken and adult hens.</title>
        <authorList>
            <person name="Volf J."/>
            <person name="Karasova D."/>
            <person name="Crhanova M."/>
            <person name="Faldynova M."/>
            <person name="Prikrylova H."/>
            <person name="Zeman M."/>
            <person name="Babak V."/>
            <person name="Rajova J."/>
            <person name="Rychlik I."/>
        </authorList>
    </citation>
    <scope>NUCLEOTIDE SEQUENCE</scope>
    <source>
        <strain evidence="7">ET902</strain>
    </source>
</reference>
<evidence type="ECO:0000256" key="4">
    <source>
        <dbReference type="ARBA" id="ARBA00022989"/>
    </source>
</evidence>
<dbReference type="InterPro" id="IPR005899">
    <property type="entry name" value="Na_pump_deCOase"/>
</dbReference>
<feature type="transmembrane region" description="Helical" evidence="6">
    <location>
        <begin position="6"/>
        <end position="33"/>
    </location>
</feature>
<dbReference type="RefSeq" id="WP_020004570.1">
    <property type="nucleotide sequence ID" value="NZ_CALXOU010000003.1"/>
</dbReference>
<keyword evidence="5 6" id="KW-0472">Membrane</keyword>
<evidence type="ECO:0000256" key="6">
    <source>
        <dbReference type="SAM" id="Phobius"/>
    </source>
</evidence>
<keyword evidence="4 6" id="KW-1133">Transmembrane helix</keyword>
<evidence type="ECO:0000256" key="1">
    <source>
        <dbReference type="ARBA" id="ARBA00004236"/>
    </source>
</evidence>
<keyword evidence="2" id="KW-1003">Cell membrane</keyword>
<proteinExistence type="predicted"/>
<sequence length="105" mass="11748">MDHNLAITIFGILSVFIVALVFYILSVVLGIIFKSRNIKKEEEIIKVVEESKTKEEDLLDDTELVAVITAAISAYTGMSNNKFIITSIEESKTPIWGMADRVNIK</sequence>
<dbReference type="Pfam" id="PF04277">
    <property type="entry name" value="OAD_gamma"/>
    <property type="match status" value="1"/>
</dbReference>
<keyword evidence="8" id="KW-1185">Reference proteome</keyword>
<evidence type="ECO:0000256" key="2">
    <source>
        <dbReference type="ARBA" id="ARBA00022475"/>
    </source>
</evidence>
<keyword evidence="3 6" id="KW-0812">Transmembrane</keyword>
<evidence type="ECO:0000313" key="8">
    <source>
        <dbReference type="Proteomes" id="UP001175147"/>
    </source>
</evidence>
<comment type="subcellular location">
    <subcellularLocation>
        <location evidence="1">Cell membrane</location>
    </subcellularLocation>
</comment>
<protein>
    <submittedName>
        <fullName evidence="7">OadG family protein</fullName>
    </submittedName>
</protein>
<dbReference type="EMBL" id="JAUPBM010000002">
    <property type="protein sequence ID" value="MDO7019234.1"/>
    <property type="molecule type" value="Genomic_DNA"/>
</dbReference>
<evidence type="ECO:0000256" key="5">
    <source>
        <dbReference type="ARBA" id="ARBA00023136"/>
    </source>
</evidence>
<dbReference type="Proteomes" id="UP001175147">
    <property type="component" value="Unassembled WGS sequence"/>
</dbReference>
<organism evidence="7 8">
    <name type="scientific">Brachyspira innocens</name>
    <dbReference type="NCBI Taxonomy" id="13264"/>
    <lineage>
        <taxon>Bacteria</taxon>
        <taxon>Pseudomonadati</taxon>
        <taxon>Spirochaetota</taxon>
        <taxon>Spirochaetia</taxon>
        <taxon>Brachyspirales</taxon>
        <taxon>Brachyspiraceae</taxon>
        <taxon>Brachyspira</taxon>
    </lineage>
</organism>
<evidence type="ECO:0000256" key="3">
    <source>
        <dbReference type="ARBA" id="ARBA00022692"/>
    </source>
</evidence>
<comment type="caution">
    <text evidence="7">The sequence shown here is derived from an EMBL/GenBank/DDBJ whole genome shotgun (WGS) entry which is preliminary data.</text>
</comment>
<accession>A0ABT8YVS3</accession>